<keyword evidence="3" id="KW-1185">Reference proteome</keyword>
<comment type="caution">
    <text evidence="2">The sequence shown here is derived from an EMBL/GenBank/DDBJ whole genome shotgun (WGS) entry which is preliminary data.</text>
</comment>
<dbReference type="EMBL" id="JAAIUW010000013">
    <property type="protein sequence ID" value="KAF7802192.1"/>
    <property type="molecule type" value="Genomic_DNA"/>
</dbReference>
<proteinExistence type="predicted"/>
<evidence type="ECO:0000313" key="2">
    <source>
        <dbReference type="EMBL" id="KAF7802192.1"/>
    </source>
</evidence>
<evidence type="ECO:0000256" key="1">
    <source>
        <dbReference type="SAM" id="MobiDB-lite"/>
    </source>
</evidence>
<dbReference type="OrthoDB" id="1306334at2759"/>
<evidence type="ECO:0000313" key="3">
    <source>
        <dbReference type="Proteomes" id="UP000634136"/>
    </source>
</evidence>
<gene>
    <name evidence="2" type="ORF">G2W53_041303</name>
</gene>
<name>A0A834VYL2_9FABA</name>
<protein>
    <submittedName>
        <fullName evidence="2">Retrovirus-related Pol polyprotein from transposon RE1</fullName>
    </submittedName>
</protein>
<organism evidence="2 3">
    <name type="scientific">Senna tora</name>
    <dbReference type="NCBI Taxonomy" id="362788"/>
    <lineage>
        <taxon>Eukaryota</taxon>
        <taxon>Viridiplantae</taxon>
        <taxon>Streptophyta</taxon>
        <taxon>Embryophyta</taxon>
        <taxon>Tracheophyta</taxon>
        <taxon>Spermatophyta</taxon>
        <taxon>Magnoliopsida</taxon>
        <taxon>eudicotyledons</taxon>
        <taxon>Gunneridae</taxon>
        <taxon>Pentapetalae</taxon>
        <taxon>rosids</taxon>
        <taxon>fabids</taxon>
        <taxon>Fabales</taxon>
        <taxon>Fabaceae</taxon>
        <taxon>Caesalpinioideae</taxon>
        <taxon>Cassia clade</taxon>
        <taxon>Senna</taxon>
    </lineage>
</organism>
<dbReference type="Proteomes" id="UP000634136">
    <property type="component" value="Unassembled WGS sequence"/>
</dbReference>
<reference evidence="2" key="1">
    <citation type="submission" date="2020-09" db="EMBL/GenBank/DDBJ databases">
        <title>Genome-Enabled Discovery of Anthraquinone Biosynthesis in Senna tora.</title>
        <authorList>
            <person name="Kang S.-H."/>
            <person name="Pandey R.P."/>
            <person name="Lee C.-M."/>
            <person name="Sim J.-S."/>
            <person name="Jeong J.-T."/>
            <person name="Choi B.-S."/>
            <person name="Jung M."/>
            <person name="Ginzburg D."/>
            <person name="Zhao K."/>
            <person name="Won S.Y."/>
            <person name="Oh T.-J."/>
            <person name="Yu Y."/>
            <person name="Kim N.-H."/>
            <person name="Lee O.R."/>
            <person name="Lee T.-H."/>
            <person name="Bashyal P."/>
            <person name="Kim T.-S."/>
            <person name="Lee W.-H."/>
            <person name="Kawkins C."/>
            <person name="Kim C.-K."/>
            <person name="Kim J.S."/>
            <person name="Ahn B.O."/>
            <person name="Rhee S.Y."/>
            <person name="Sohng J.K."/>
        </authorList>
    </citation>
    <scope>NUCLEOTIDE SEQUENCE</scope>
    <source>
        <tissue evidence="2">Leaf</tissue>
    </source>
</reference>
<accession>A0A834VYL2</accession>
<sequence length="126" mass="14193">MHCQDTPSDPHSHGKGNTAPNLAISNVCPNEILSPPIVKRKGVRTCTLHPISQFVSYEKLSPKFQAFVSNLDKEVIKKQRYSQSQSDHTLFFKRFPGNLITILIVYVDDIIVTGNCEKEVERLKGI</sequence>
<dbReference type="AlphaFoldDB" id="A0A834VYL2"/>
<feature type="region of interest" description="Disordered" evidence="1">
    <location>
        <begin position="1"/>
        <end position="20"/>
    </location>
</feature>